<evidence type="ECO:0000259" key="3">
    <source>
        <dbReference type="PROSITE" id="PS51180"/>
    </source>
</evidence>
<dbReference type="PANTHER" id="PTHR23032">
    <property type="entry name" value="BRO1 DOMAIN-CONTAINING PROTEIN BROX"/>
    <property type="match status" value="1"/>
</dbReference>
<dbReference type="PANTHER" id="PTHR23032:SF13">
    <property type="entry name" value="BRO1 DOMAIN-CONTAINING PROTEIN BROX"/>
    <property type="match status" value="1"/>
</dbReference>
<dbReference type="InterPro" id="IPR038898">
    <property type="entry name" value="BROX"/>
</dbReference>
<reference evidence="4 5" key="1">
    <citation type="journal article" date="2010" name="Science">
        <title>Genomic comparison of the ants Camponotus floridanus and Harpegnathos saltator.</title>
        <authorList>
            <person name="Bonasio R."/>
            <person name="Zhang G."/>
            <person name="Ye C."/>
            <person name="Mutti N.S."/>
            <person name="Fang X."/>
            <person name="Qin N."/>
            <person name="Donahue G."/>
            <person name="Yang P."/>
            <person name="Li Q."/>
            <person name="Li C."/>
            <person name="Zhang P."/>
            <person name="Huang Z."/>
            <person name="Berger S.L."/>
            <person name="Reinberg D."/>
            <person name="Wang J."/>
            <person name="Liebig J."/>
        </authorList>
    </citation>
    <scope>NUCLEOTIDE SEQUENCE [LARGE SCALE GENOMIC DNA]</scope>
    <source>
        <strain evidence="4 5">R22 G/1</strain>
    </source>
</reference>
<feature type="domain" description="BRO1" evidence="3">
    <location>
        <begin position="62"/>
        <end position="396"/>
    </location>
</feature>
<gene>
    <name evidence="4" type="ORF">EAI_11956</name>
</gene>
<proteinExistence type="inferred from homology"/>
<evidence type="ECO:0000256" key="2">
    <source>
        <dbReference type="SAM" id="MobiDB-lite"/>
    </source>
</evidence>
<dbReference type="Proteomes" id="UP000008237">
    <property type="component" value="Unassembled WGS sequence"/>
</dbReference>
<evidence type="ECO:0000313" key="5">
    <source>
        <dbReference type="Proteomes" id="UP000008237"/>
    </source>
</evidence>
<dbReference type="PhylomeDB" id="E2BBL9"/>
<sequence>MAHWFHRNILKATTNQKFELKVANPTDATRKLCSDLKLSRARLLDLVRNANNTSDTIEPAFHSYLSLLYGFLWEINPSEEHVGRPNPSKLRNVLMFKWTQTLLGGGTFSSADSVYEAANMSVNIALWFMKHAAMIAGKDDITMNEAKEVHSMLRRAAGIFTFVQTEFLSQLASPPPLGSDLDPRVLNAYVNQCTAEAQEVTVARAVELKHNSSLISALANETSKLFLDAANTLRPFKIEISGQWIKYLELKATFYQSYAYNYCGENLLAMDKCGEAIRAMQESDACLKKAKALCQEYGKTHGPAPRVKPDQHAVFKRLAPLVKLTLDKCNRENGLIYHHTIPGEVPTLDTKATYGLVSPIDFQMPSPNTIWNLDTYRVLAGIAAAKTEKEQNLPPVKEEAIHQSSKEPKNESGCVLQ</sequence>
<dbReference type="InterPro" id="IPR004328">
    <property type="entry name" value="BRO1_dom"/>
</dbReference>
<accession>E2BBL9</accession>
<dbReference type="CDD" id="cd09243">
    <property type="entry name" value="BRO1_Brox_like"/>
    <property type="match status" value="1"/>
</dbReference>
<dbReference type="SMART" id="SM01041">
    <property type="entry name" value="BRO1"/>
    <property type="match status" value="1"/>
</dbReference>
<organism evidence="5">
    <name type="scientific">Harpegnathos saltator</name>
    <name type="common">Jerdon's jumping ant</name>
    <dbReference type="NCBI Taxonomy" id="610380"/>
    <lineage>
        <taxon>Eukaryota</taxon>
        <taxon>Metazoa</taxon>
        <taxon>Ecdysozoa</taxon>
        <taxon>Arthropoda</taxon>
        <taxon>Hexapoda</taxon>
        <taxon>Insecta</taxon>
        <taxon>Pterygota</taxon>
        <taxon>Neoptera</taxon>
        <taxon>Endopterygota</taxon>
        <taxon>Hymenoptera</taxon>
        <taxon>Apocrita</taxon>
        <taxon>Aculeata</taxon>
        <taxon>Formicoidea</taxon>
        <taxon>Formicidae</taxon>
        <taxon>Ponerinae</taxon>
        <taxon>Ponerini</taxon>
        <taxon>Harpegnathos</taxon>
    </lineage>
</organism>
<evidence type="ECO:0000256" key="1">
    <source>
        <dbReference type="ARBA" id="ARBA00008901"/>
    </source>
</evidence>
<dbReference type="Gene3D" id="1.25.40.280">
    <property type="entry name" value="alix/aip1 like domains"/>
    <property type="match status" value="1"/>
</dbReference>
<dbReference type="PROSITE" id="PS51180">
    <property type="entry name" value="BRO1"/>
    <property type="match status" value="1"/>
</dbReference>
<feature type="region of interest" description="Disordered" evidence="2">
    <location>
        <begin position="390"/>
        <end position="417"/>
    </location>
</feature>
<dbReference type="InterPro" id="IPR038499">
    <property type="entry name" value="BRO1_sf"/>
</dbReference>
<dbReference type="Pfam" id="PF03097">
    <property type="entry name" value="BRO1"/>
    <property type="match status" value="1"/>
</dbReference>
<dbReference type="KEGG" id="hst:105181014"/>
<protein>
    <submittedName>
        <fullName evidence="4">BRO1 domain-containing protein BROX</fullName>
    </submittedName>
</protein>
<name>E2BBL9_HARSA</name>
<dbReference type="OMA" id="YNYCGEN"/>
<feature type="compositionally biased region" description="Basic and acidic residues" evidence="2">
    <location>
        <begin position="390"/>
        <end position="410"/>
    </location>
</feature>
<dbReference type="EMBL" id="GL447128">
    <property type="protein sequence ID" value="EFN86896.1"/>
    <property type="molecule type" value="Genomic_DNA"/>
</dbReference>
<comment type="similarity">
    <text evidence="1">Belongs to the BROX family.</text>
</comment>
<dbReference type="AlphaFoldDB" id="E2BBL9"/>
<evidence type="ECO:0000313" key="4">
    <source>
        <dbReference type="EMBL" id="EFN86896.1"/>
    </source>
</evidence>
<dbReference type="STRING" id="610380.E2BBL9"/>
<keyword evidence="5" id="KW-1185">Reference proteome</keyword>
<dbReference type="OrthoDB" id="10266451at2759"/>
<dbReference type="InParanoid" id="E2BBL9"/>